<protein>
    <recommendedName>
        <fullName evidence="3">Ig-like domain-containing protein</fullName>
    </recommendedName>
</protein>
<accession>A0A6G1QE80</accession>
<reference evidence="4 5" key="1">
    <citation type="submission" date="2019-02" db="EMBL/GenBank/DDBJ databases">
        <title>Opniocepnalus argus genome.</title>
        <authorList>
            <person name="Zhou C."/>
            <person name="Xiao S."/>
        </authorList>
    </citation>
    <scope>NUCLEOTIDE SEQUENCE [LARGE SCALE GENOMIC DNA]</scope>
    <source>
        <strain evidence="4">OARG1902GOOAL</strain>
        <tissue evidence="4">Muscle</tissue>
    </source>
</reference>
<organism evidence="4 5">
    <name type="scientific">Channa argus</name>
    <name type="common">Northern snakehead</name>
    <name type="synonym">Ophicephalus argus</name>
    <dbReference type="NCBI Taxonomy" id="215402"/>
    <lineage>
        <taxon>Eukaryota</taxon>
        <taxon>Metazoa</taxon>
        <taxon>Chordata</taxon>
        <taxon>Craniata</taxon>
        <taxon>Vertebrata</taxon>
        <taxon>Euteleostomi</taxon>
        <taxon>Actinopterygii</taxon>
        <taxon>Neopterygii</taxon>
        <taxon>Teleostei</taxon>
        <taxon>Neoteleostei</taxon>
        <taxon>Acanthomorphata</taxon>
        <taxon>Anabantaria</taxon>
        <taxon>Anabantiformes</taxon>
        <taxon>Channoidei</taxon>
        <taxon>Channidae</taxon>
        <taxon>Channa</taxon>
    </lineage>
</organism>
<dbReference type="PROSITE" id="PS50835">
    <property type="entry name" value="IG_LIKE"/>
    <property type="match status" value="1"/>
</dbReference>
<keyword evidence="2" id="KW-0391">Immunity</keyword>
<evidence type="ECO:0000313" key="4">
    <source>
        <dbReference type="EMBL" id="KAF3700855.1"/>
    </source>
</evidence>
<dbReference type="Pfam" id="PF07686">
    <property type="entry name" value="V-set"/>
    <property type="match status" value="1"/>
</dbReference>
<gene>
    <name evidence="4" type="ORF">EXN66_Car016543</name>
</gene>
<dbReference type="EMBL" id="CM015727">
    <property type="protein sequence ID" value="KAF3700855.1"/>
    <property type="molecule type" value="Genomic_DNA"/>
</dbReference>
<feature type="domain" description="Ig-like" evidence="3">
    <location>
        <begin position="308"/>
        <end position="414"/>
    </location>
</feature>
<dbReference type="GO" id="GO:0007166">
    <property type="term" value="P:cell surface receptor signaling pathway"/>
    <property type="evidence" value="ECO:0007669"/>
    <property type="project" value="TreeGrafter"/>
</dbReference>
<proteinExistence type="predicted"/>
<reference evidence="5" key="2">
    <citation type="submission" date="2019-02" db="EMBL/GenBank/DDBJ databases">
        <title>Opniocepnalus argus Var Kimnra genome.</title>
        <authorList>
            <person name="Zhou C."/>
            <person name="Xiao S."/>
        </authorList>
    </citation>
    <scope>NUCLEOTIDE SEQUENCE [LARGE SCALE GENOMIC DNA]</scope>
</reference>
<dbReference type="InterPro" id="IPR007110">
    <property type="entry name" value="Ig-like_dom"/>
</dbReference>
<dbReference type="SUPFAM" id="SSF48726">
    <property type="entry name" value="Immunoglobulin"/>
    <property type="match status" value="5"/>
</dbReference>
<dbReference type="GO" id="GO:0002376">
    <property type="term" value="P:immune system process"/>
    <property type="evidence" value="ECO:0007669"/>
    <property type="project" value="UniProtKB-KW"/>
</dbReference>
<dbReference type="Gene3D" id="2.60.40.10">
    <property type="entry name" value="Immunoglobulins"/>
    <property type="match status" value="5"/>
</dbReference>
<evidence type="ECO:0000313" key="5">
    <source>
        <dbReference type="Proteomes" id="UP000503349"/>
    </source>
</evidence>
<sequence>MNCSHTRDAAHTQMHWYRQRPGETMTLVVFTAIKEKTESGALTVKDLKPQDSGVCLSLEVRQSPSEIITNPGVNVQIFCSHDKTDYRMMLWYQRSPGDTAMKLIGYLYFKDVKMEDLYIKDFNLSGDLSVNTVKNGSLITLAGQEHNVYLSKEQKVFQSPAELFSKPNALVNLSFTHQIQSYDTILWYQRSAGDTSLKLIGYMSYRNAKVETPFQGHFEVSGDGEKTAHLHILNTRHPEDSGEYFGAASQVSALTFHQSSPLIVKENSEVQIDCSHDDTNLLTMLWYQQRQNSLSMNLIGYTYGQSPPNYEGRVDSVTFEQSPSQIVEEGTEELEINCSYDDTNLPAMLWYQHKESSQSMSLIGFTVLKSEPTYEGQFERNFSIKREDYLKGSLIIHTVNPSDSAVYFCAASTQ</sequence>
<evidence type="ECO:0000256" key="2">
    <source>
        <dbReference type="ARBA" id="ARBA00022859"/>
    </source>
</evidence>
<name>A0A6G1QE80_CHAAH</name>
<dbReference type="InterPro" id="IPR036179">
    <property type="entry name" value="Ig-like_dom_sf"/>
</dbReference>
<dbReference type="Proteomes" id="UP000503349">
    <property type="component" value="Chromosome 16"/>
</dbReference>
<dbReference type="PANTHER" id="PTHR23268:SF102">
    <property type="entry name" value="IMMUNOGLOBULIN V-SET DOMAIN-CONTAINING PROTEIN"/>
    <property type="match status" value="1"/>
</dbReference>
<evidence type="ECO:0000259" key="3">
    <source>
        <dbReference type="PROSITE" id="PS50835"/>
    </source>
</evidence>
<keyword evidence="5" id="KW-1185">Reference proteome</keyword>
<dbReference type="InterPro" id="IPR013106">
    <property type="entry name" value="Ig_V-set"/>
</dbReference>
<evidence type="ECO:0000256" key="1">
    <source>
        <dbReference type="ARBA" id="ARBA00022729"/>
    </source>
</evidence>
<dbReference type="SMART" id="SM00406">
    <property type="entry name" value="IGv"/>
    <property type="match status" value="3"/>
</dbReference>
<dbReference type="InterPro" id="IPR050413">
    <property type="entry name" value="TCR_beta_variable"/>
</dbReference>
<keyword evidence="1" id="KW-0732">Signal</keyword>
<dbReference type="GO" id="GO:0005886">
    <property type="term" value="C:plasma membrane"/>
    <property type="evidence" value="ECO:0007669"/>
    <property type="project" value="TreeGrafter"/>
</dbReference>
<dbReference type="InterPro" id="IPR013783">
    <property type="entry name" value="Ig-like_fold"/>
</dbReference>
<dbReference type="AlphaFoldDB" id="A0A6G1QE80"/>
<dbReference type="CDD" id="cd00099">
    <property type="entry name" value="IgV"/>
    <property type="match status" value="1"/>
</dbReference>
<dbReference type="PANTHER" id="PTHR23268">
    <property type="entry name" value="T-CELL RECEPTOR BETA CHAIN"/>
    <property type="match status" value="1"/>
</dbReference>